<dbReference type="Proteomes" id="UP000266673">
    <property type="component" value="Unassembled WGS sequence"/>
</dbReference>
<feature type="transmembrane region" description="Helical" evidence="1">
    <location>
        <begin position="109"/>
        <end position="131"/>
    </location>
</feature>
<dbReference type="EMBL" id="QKWP01000814">
    <property type="protein sequence ID" value="RIB14612.1"/>
    <property type="molecule type" value="Genomic_DNA"/>
</dbReference>
<keyword evidence="1" id="KW-0812">Transmembrane</keyword>
<keyword evidence="3" id="KW-1185">Reference proteome</keyword>
<reference evidence="2 3" key="1">
    <citation type="submission" date="2018-06" db="EMBL/GenBank/DDBJ databases">
        <title>Comparative genomics reveals the genomic features of Rhizophagus irregularis, R. cerebriforme, R. diaphanum and Gigaspora rosea, and their symbiotic lifestyle signature.</title>
        <authorList>
            <person name="Morin E."/>
            <person name="San Clemente H."/>
            <person name="Chen E.C.H."/>
            <person name="De La Providencia I."/>
            <person name="Hainaut M."/>
            <person name="Kuo A."/>
            <person name="Kohler A."/>
            <person name="Murat C."/>
            <person name="Tang N."/>
            <person name="Roy S."/>
            <person name="Loubradou J."/>
            <person name="Henrissat B."/>
            <person name="Grigoriev I.V."/>
            <person name="Corradi N."/>
            <person name="Roux C."/>
            <person name="Martin F.M."/>
        </authorList>
    </citation>
    <scope>NUCLEOTIDE SEQUENCE [LARGE SCALE GENOMIC DNA]</scope>
    <source>
        <strain evidence="2 3">DAOM 194757</strain>
    </source>
</reference>
<sequence>MSIKTNNVFVNNCLPSKQVKQRDKQNYSLKATEFASQSRNDDKGIGKDRIIAIIGTISAVIIASAVVVKKKFRESKEQVEALIEKNNEQIKQLPQTSLSTQQPQSDNNFPTSLVVVVGGRLVVAIGLAVLLHNKKS</sequence>
<gene>
    <name evidence="2" type="ORF">C2G38_2194629</name>
</gene>
<evidence type="ECO:0000313" key="2">
    <source>
        <dbReference type="EMBL" id="RIB14612.1"/>
    </source>
</evidence>
<accession>A0A397UY00</accession>
<keyword evidence="1" id="KW-1133">Transmembrane helix</keyword>
<dbReference type="AlphaFoldDB" id="A0A397UY00"/>
<evidence type="ECO:0000256" key="1">
    <source>
        <dbReference type="SAM" id="Phobius"/>
    </source>
</evidence>
<organism evidence="2 3">
    <name type="scientific">Gigaspora rosea</name>
    <dbReference type="NCBI Taxonomy" id="44941"/>
    <lineage>
        <taxon>Eukaryota</taxon>
        <taxon>Fungi</taxon>
        <taxon>Fungi incertae sedis</taxon>
        <taxon>Mucoromycota</taxon>
        <taxon>Glomeromycotina</taxon>
        <taxon>Glomeromycetes</taxon>
        <taxon>Diversisporales</taxon>
        <taxon>Gigasporaceae</taxon>
        <taxon>Gigaspora</taxon>
    </lineage>
</organism>
<proteinExistence type="predicted"/>
<feature type="transmembrane region" description="Helical" evidence="1">
    <location>
        <begin position="50"/>
        <end position="68"/>
    </location>
</feature>
<comment type="caution">
    <text evidence="2">The sequence shown here is derived from an EMBL/GenBank/DDBJ whole genome shotgun (WGS) entry which is preliminary data.</text>
</comment>
<evidence type="ECO:0000313" key="3">
    <source>
        <dbReference type="Proteomes" id="UP000266673"/>
    </source>
</evidence>
<keyword evidence="1" id="KW-0472">Membrane</keyword>
<protein>
    <submittedName>
        <fullName evidence="2">Uncharacterized protein</fullName>
    </submittedName>
</protein>
<name>A0A397UY00_9GLOM</name>